<name>J4GE36_9APHY</name>
<reference evidence="2 3" key="1">
    <citation type="journal article" date="2012" name="Appl. Environ. Microbiol.">
        <title>Short-read sequencing for genomic analysis of the brown rot fungus Fibroporia radiculosa.</title>
        <authorList>
            <person name="Tang J.D."/>
            <person name="Perkins A.D."/>
            <person name="Sonstegard T.S."/>
            <person name="Schroeder S.G."/>
            <person name="Burgess S.C."/>
            <person name="Diehl S.V."/>
        </authorList>
    </citation>
    <scope>NUCLEOTIDE SEQUENCE [LARGE SCALE GENOMIC DNA]</scope>
    <source>
        <strain evidence="2 3">TFFH 294</strain>
    </source>
</reference>
<evidence type="ECO:0000256" key="1">
    <source>
        <dbReference type="SAM" id="MobiDB-lite"/>
    </source>
</evidence>
<accession>J4GE36</accession>
<gene>
    <name evidence="2" type="ORF">FIBRA_07315</name>
</gene>
<keyword evidence="3" id="KW-1185">Reference proteome</keyword>
<dbReference type="EMBL" id="HE797179">
    <property type="protein sequence ID" value="CCM05108.1"/>
    <property type="molecule type" value="Genomic_DNA"/>
</dbReference>
<organism evidence="2 3">
    <name type="scientific">Fibroporia radiculosa</name>
    <dbReference type="NCBI Taxonomy" id="599839"/>
    <lineage>
        <taxon>Eukaryota</taxon>
        <taxon>Fungi</taxon>
        <taxon>Dikarya</taxon>
        <taxon>Basidiomycota</taxon>
        <taxon>Agaricomycotina</taxon>
        <taxon>Agaricomycetes</taxon>
        <taxon>Polyporales</taxon>
        <taxon>Fibroporiaceae</taxon>
        <taxon>Fibroporia</taxon>
    </lineage>
</organism>
<dbReference type="HOGENOM" id="CLU_1326394_0_0_1"/>
<proteinExistence type="predicted"/>
<dbReference type="RefSeq" id="XP_012184391.1">
    <property type="nucleotide sequence ID" value="XM_012329001.1"/>
</dbReference>
<dbReference type="Proteomes" id="UP000006352">
    <property type="component" value="Unassembled WGS sequence"/>
</dbReference>
<feature type="compositionally biased region" description="Basic and acidic residues" evidence="1">
    <location>
        <begin position="125"/>
        <end position="142"/>
    </location>
</feature>
<dbReference type="GeneID" id="24100019"/>
<feature type="region of interest" description="Disordered" evidence="1">
    <location>
        <begin position="83"/>
        <end position="175"/>
    </location>
</feature>
<evidence type="ECO:0000313" key="2">
    <source>
        <dbReference type="EMBL" id="CCM05108.1"/>
    </source>
</evidence>
<dbReference type="AlphaFoldDB" id="J4GE36"/>
<dbReference type="InParanoid" id="J4GE36"/>
<protein>
    <submittedName>
        <fullName evidence="2">Uncharacterized protein</fullName>
    </submittedName>
</protein>
<evidence type="ECO:0000313" key="3">
    <source>
        <dbReference type="Proteomes" id="UP000006352"/>
    </source>
</evidence>
<sequence length="207" mass="22326">MRSPSYAGMYDTTTWTAARGAVAQPELAATALGCATFAIFVSENAEAVPVPGAGLALLARRDQWLPFTPQAVRWTPRSQACGPSYGGTVSDAEVPANEEDEDRRVRESVHHGARGGTRAPAADADSDRICPSRPRIRLDRRTTSRTSTGRARPVHAARTARTQRRGSARAPTEGWQWQEAARARARLGLGERGCSSLGWFHDGSMAL</sequence>